<dbReference type="Gene3D" id="3.40.50.150">
    <property type="entry name" value="Vaccinia Virus protein VP39"/>
    <property type="match status" value="1"/>
</dbReference>
<reference evidence="2 3" key="1">
    <citation type="submission" date="2016-05" db="EMBL/GenBank/DDBJ databases">
        <title>Complete Genome and Methylome Analysis of Psychrotrophic Bacterial Isolates from Antarctic Lake Untersee.</title>
        <authorList>
            <person name="Fomenkov A."/>
            <person name="Akimov V.N."/>
            <person name="Vasilyeva L.V."/>
            <person name="Andersen D."/>
            <person name="Vincze T."/>
            <person name="Roberts R.J."/>
        </authorList>
    </citation>
    <scope>NUCLEOTIDE SEQUENCE [LARGE SCALE GENOMIC DNA]</scope>
    <source>
        <strain evidence="2 3">U14-5</strain>
    </source>
</reference>
<gene>
    <name evidence="2" type="ORF">BSA145_13590</name>
</gene>
<dbReference type="RefSeq" id="WP_075622805.1">
    <property type="nucleotide sequence ID" value="NZ_CP015607.1"/>
</dbReference>
<dbReference type="InterPro" id="IPR041698">
    <property type="entry name" value="Methyltransf_25"/>
</dbReference>
<evidence type="ECO:0000259" key="1">
    <source>
        <dbReference type="Pfam" id="PF13649"/>
    </source>
</evidence>
<keyword evidence="2" id="KW-0808">Transferase</keyword>
<keyword evidence="2" id="KW-0489">Methyltransferase</keyword>
<dbReference type="Gene3D" id="2.20.25.110">
    <property type="entry name" value="S-adenosyl-L-methionine-dependent methyltransferases"/>
    <property type="match status" value="1"/>
</dbReference>
<dbReference type="GO" id="GO:0008168">
    <property type="term" value="F:methyltransferase activity"/>
    <property type="evidence" value="ECO:0007669"/>
    <property type="project" value="UniProtKB-KW"/>
</dbReference>
<feature type="domain" description="Methyltransferase" evidence="1">
    <location>
        <begin position="53"/>
        <end position="144"/>
    </location>
</feature>
<name>A0A1L6ZJV0_BACIA</name>
<dbReference type="SUPFAM" id="SSF53335">
    <property type="entry name" value="S-adenosyl-L-methionine-dependent methyltransferases"/>
    <property type="match status" value="1"/>
</dbReference>
<dbReference type="CDD" id="cd02440">
    <property type="entry name" value="AdoMet_MTases"/>
    <property type="match status" value="1"/>
</dbReference>
<dbReference type="EMBL" id="CP015607">
    <property type="protein sequence ID" value="APT46796.1"/>
    <property type="molecule type" value="Genomic_DNA"/>
</dbReference>
<evidence type="ECO:0000313" key="2">
    <source>
        <dbReference type="EMBL" id="APT46796.1"/>
    </source>
</evidence>
<proteinExistence type="predicted"/>
<dbReference type="AlphaFoldDB" id="A0A1L6ZJV0"/>
<evidence type="ECO:0000313" key="3">
    <source>
        <dbReference type="Proteomes" id="UP000185426"/>
    </source>
</evidence>
<dbReference type="Proteomes" id="UP000185426">
    <property type="component" value="Chromosome"/>
</dbReference>
<dbReference type="Pfam" id="PF13649">
    <property type="entry name" value="Methyltransf_25"/>
    <property type="match status" value="1"/>
</dbReference>
<sequence length="250" mass="29140">MSAKVETPISDEGTDFFGAQYKEIYSHLLSRNVDVEIDFIRRKILQTYDHPHILDFCCGHGRHLLKLWQEGYQVDGLDLNQDFLGHIEEVSNHRVTTFLADGRDFQPPRTYDVVLNMETSIVYMSDEENMKMLKTMYACLKEGGTFLLHLANREFIVKYFHPLIWFGDEETGYALERRQLDIVNSTIKIDQTRIVNDKTTKHVIKMRLYSVSEITNMLKDIGFIVQQIYGDFEGNPYTVEAHNTILLCTK</sequence>
<organism evidence="2 3">
    <name type="scientific">Bacillus safensis</name>
    <dbReference type="NCBI Taxonomy" id="561879"/>
    <lineage>
        <taxon>Bacteria</taxon>
        <taxon>Bacillati</taxon>
        <taxon>Bacillota</taxon>
        <taxon>Bacilli</taxon>
        <taxon>Bacillales</taxon>
        <taxon>Bacillaceae</taxon>
        <taxon>Bacillus</taxon>
    </lineage>
</organism>
<accession>A0A1L6ZJV0</accession>
<dbReference type="InterPro" id="IPR029063">
    <property type="entry name" value="SAM-dependent_MTases_sf"/>
</dbReference>
<dbReference type="GO" id="GO:0032259">
    <property type="term" value="P:methylation"/>
    <property type="evidence" value="ECO:0007669"/>
    <property type="project" value="UniProtKB-KW"/>
</dbReference>
<protein>
    <submittedName>
        <fullName evidence="2">Methyltransferase</fullName>
    </submittedName>
</protein>